<reference evidence="3 4" key="1">
    <citation type="submission" date="2014-10" db="EMBL/GenBank/DDBJ databases">
        <title>Draft genome of the hookworm Ancylostoma caninum.</title>
        <authorList>
            <person name="Mitreva M."/>
        </authorList>
    </citation>
    <scope>NUCLEOTIDE SEQUENCE [LARGE SCALE GENOMIC DNA]</scope>
    <source>
        <strain evidence="3 4">Baltimore</strain>
    </source>
</reference>
<dbReference type="Proteomes" id="UP000252519">
    <property type="component" value="Unassembled WGS sequence"/>
</dbReference>
<organism evidence="3 4">
    <name type="scientific">Ancylostoma caninum</name>
    <name type="common">Dog hookworm</name>
    <dbReference type="NCBI Taxonomy" id="29170"/>
    <lineage>
        <taxon>Eukaryota</taxon>
        <taxon>Metazoa</taxon>
        <taxon>Ecdysozoa</taxon>
        <taxon>Nematoda</taxon>
        <taxon>Chromadorea</taxon>
        <taxon>Rhabditida</taxon>
        <taxon>Rhabditina</taxon>
        <taxon>Rhabditomorpha</taxon>
        <taxon>Strongyloidea</taxon>
        <taxon>Ancylostomatidae</taxon>
        <taxon>Ancylostomatinae</taxon>
        <taxon>Ancylostoma</taxon>
    </lineage>
</organism>
<dbReference type="Gene3D" id="1.10.418.10">
    <property type="entry name" value="Calponin-like domain"/>
    <property type="match status" value="1"/>
</dbReference>
<keyword evidence="1" id="KW-0732">Signal</keyword>
<evidence type="ECO:0000313" key="4">
    <source>
        <dbReference type="Proteomes" id="UP000252519"/>
    </source>
</evidence>
<dbReference type="SUPFAM" id="SSF47576">
    <property type="entry name" value="Calponin-homology domain, CH-domain"/>
    <property type="match status" value="1"/>
</dbReference>
<dbReference type="InterPro" id="IPR036872">
    <property type="entry name" value="CH_dom_sf"/>
</dbReference>
<dbReference type="STRING" id="29170.A0A368F5W6"/>
<dbReference type="AlphaFoldDB" id="A0A368F5W6"/>
<protein>
    <recommendedName>
        <fullName evidence="2">Calponin-homology (CH) domain-containing protein</fullName>
    </recommendedName>
</protein>
<feature type="chain" id="PRO_5016951196" description="Calponin-homology (CH) domain-containing protein" evidence="1">
    <location>
        <begin position="17"/>
        <end position="100"/>
    </location>
</feature>
<evidence type="ECO:0000313" key="3">
    <source>
        <dbReference type="EMBL" id="RCN27473.1"/>
    </source>
</evidence>
<evidence type="ECO:0000256" key="1">
    <source>
        <dbReference type="SAM" id="SignalP"/>
    </source>
</evidence>
<feature type="signal peptide" evidence="1">
    <location>
        <begin position="1"/>
        <end position="16"/>
    </location>
</feature>
<dbReference type="Pfam" id="PF00307">
    <property type="entry name" value="CH"/>
    <property type="match status" value="1"/>
</dbReference>
<dbReference type="EMBL" id="JOJR01004073">
    <property type="protein sequence ID" value="RCN27473.1"/>
    <property type="molecule type" value="Genomic_DNA"/>
</dbReference>
<evidence type="ECO:0000259" key="2">
    <source>
        <dbReference type="PROSITE" id="PS50021"/>
    </source>
</evidence>
<sequence length="100" mass="11552">MTLGLIWTIILRFAIQDINVEELSARDGLLLWCQRKTAPYNNVNVQNFHTSWKDGLAFCALIHRHRSEFLFDYISALDTSQIFQKKNLAGFDRLLPIAQG</sequence>
<dbReference type="PANTHER" id="PTHR11915">
    <property type="entry name" value="SPECTRIN/FILAMIN RELATED CYTOSKELETAL PROTEIN"/>
    <property type="match status" value="1"/>
</dbReference>
<dbReference type="OrthoDB" id="10017054at2759"/>
<proteinExistence type="predicted"/>
<dbReference type="InterPro" id="IPR001715">
    <property type="entry name" value="CH_dom"/>
</dbReference>
<feature type="domain" description="Calponin-homology (CH)" evidence="2">
    <location>
        <begin position="23"/>
        <end position="100"/>
    </location>
</feature>
<dbReference type="PROSITE" id="PS50021">
    <property type="entry name" value="CH"/>
    <property type="match status" value="1"/>
</dbReference>
<accession>A0A368F5W6</accession>
<gene>
    <name evidence="3" type="ORF">ANCCAN_26791</name>
</gene>
<name>A0A368F5W6_ANCCA</name>
<keyword evidence="4" id="KW-1185">Reference proteome</keyword>
<comment type="caution">
    <text evidence="3">The sequence shown here is derived from an EMBL/GenBank/DDBJ whole genome shotgun (WGS) entry which is preliminary data.</text>
</comment>